<dbReference type="InterPro" id="IPR044862">
    <property type="entry name" value="Pro_4_hyd_alph_FE2OG_OXY"/>
</dbReference>
<dbReference type="Pfam" id="PF13640">
    <property type="entry name" value="2OG-FeII_Oxy_3"/>
    <property type="match status" value="1"/>
</dbReference>
<reference evidence="9" key="2">
    <citation type="submission" date="2025-08" db="UniProtKB">
        <authorList>
            <consortium name="RefSeq"/>
        </authorList>
    </citation>
    <scope>IDENTIFICATION</scope>
</reference>
<evidence type="ECO:0000313" key="9">
    <source>
        <dbReference type="RefSeq" id="WP_028312652.1"/>
    </source>
</evidence>
<dbReference type="Proteomes" id="UP000675920">
    <property type="component" value="Unplaced"/>
</dbReference>
<dbReference type="SMART" id="SM00702">
    <property type="entry name" value="P4Hc"/>
    <property type="match status" value="1"/>
</dbReference>
<sequence length="287" mass="31147">MSAQTLAVSHELKSWLDSQIARGCTAASLIDAMVKSGHPRPYAERVVRGAAGGEAVVDEGSTADDGAFSMMGEGAAQAPNTLVVGEREVQVMFALAAPRTVMFGDFLTADECDRLVELSRSKIKPSLVVDPGTGDFVPDAARTSEGTYFNHAENPLVSSIEARIEQMFGFEPRQQEPMQILRYGVGAEYSPHFDYFNVNEAGGRRQLERGGQRVATLIMYLNEVEAGGATVFPSIGLEVKPRKGCALYFESLDDAENVDPRTLHGGAPVGKGEKWIATKWIRERAYV</sequence>
<evidence type="ECO:0000256" key="4">
    <source>
        <dbReference type="ARBA" id="ARBA00022964"/>
    </source>
</evidence>
<keyword evidence="4" id="KW-0223">Dioxygenase</keyword>
<evidence type="ECO:0000256" key="3">
    <source>
        <dbReference type="ARBA" id="ARBA00022896"/>
    </source>
</evidence>
<dbReference type="InterPro" id="IPR045054">
    <property type="entry name" value="P4HA-like"/>
</dbReference>
<dbReference type="GO" id="GO:0005506">
    <property type="term" value="F:iron ion binding"/>
    <property type="evidence" value="ECO:0007669"/>
    <property type="project" value="InterPro"/>
</dbReference>
<keyword evidence="8" id="KW-1185">Reference proteome</keyword>
<evidence type="ECO:0000259" key="7">
    <source>
        <dbReference type="PROSITE" id="PS51471"/>
    </source>
</evidence>
<dbReference type="PROSITE" id="PS51471">
    <property type="entry name" value="FE2OG_OXY"/>
    <property type="match status" value="1"/>
</dbReference>
<organism evidence="8 9">
    <name type="scientific">Derxia gummosa DSM 723</name>
    <dbReference type="NCBI Taxonomy" id="1121388"/>
    <lineage>
        <taxon>Bacteria</taxon>
        <taxon>Pseudomonadati</taxon>
        <taxon>Pseudomonadota</taxon>
        <taxon>Betaproteobacteria</taxon>
        <taxon>Burkholderiales</taxon>
        <taxon>Alcaligenaceae</taxon>
        <taxon>Derxia</taxon>
    </lineage>
</organism>
<evidence type="ECO:0000256" key="5">
    <source>
        <dbReference type="ARBA" id="ARBA00023002"/>
    </source>
</evidence>
<evidence type="ECO:0000313" key="8">
    <source>
        <dbReference type="Proteomes" id="UP000675920"/>
    </source>
</evidence>
<dbReference type="GO" id="GO:0004656">
    <property type="term" value="F:procollagen-proline 4-dioxygenase activity"/>
    <property type="evidence" value="ECO:0007669"/>
    <property type="project" value="TreeGrafter"/>
</dbReference>
<dbReference type="Gene3D" id="2.60.120.620">
    <property type="entry name" value="q2cbj1_9rhob like domain"/>
    <property type="match status" value="1"/>
</dbReference>
<proteinExistence type="predicted"/>
<dbReference type="AlphaFoldDB" id="A0A8B6X6G6"/>
<evidence type="ECO:0000256" key="2">
    <source>
        <dbReference type="ARBA" id="ARBA00022723"/>
    </source>
</evidence>
<dbReference type="PANTHER" id="PTHR10869">
    <property type="entry name" value="PROLYL 4-HYDROXYLASE ALPHA SUBUNIT"/>
    <property type="match status" value="1"/>
</dbReference>
<reference evidence="9" key="1">
    <citation type="journal article" date="2001" name="Genome Biol.">
        <title>The DNA-repair protein AlkB, EGL-9, and leprecan define new families of 2-oxoglutarate- and iron-dependent dioxygenases.</title>
        <authorList>
            <person name="Aravind L."/>
            <person name="Koonin E.V."/>
        </authorList>
    </citation>
    <scope>NUCLEOTIDE SEQUENCE</scope>
</reference>
<evidence type="ECO:0000256" key="1">
    <source>
        <dbReference type="ARBA" id="ARBA00001961"/>
    </source>
</evidence>
<keyword evidence="6" id="KW-0408">Iron</keyword>
<dbReference type="RefSeq" id="WP_028312652.1">
    <property type="nucleotide sequence ID" value="NZ_KI519499.1"/>
</dbReference>
<dbReference type="OrthoDB" id="269774at2"/>
<dbReference type="InterPro" id="IPR005123">
    <property type="entry name" value="Oxoglu/Fe-dep_dioxygenase_dom"/>
</dbReference>
<name>A0A8B6X6G6_9BURK</name>
<accession>A0A8B6X6G6</accession>
<feature type="domain" description="Fe2OG dioxygenase" evidence="7">
    <location>
        <begin position="174"/>
        <end position="283"/>
    </location>
</feature>
<keyword evidence="3" id="KW-0847">Vitamin C</keyword>
<keyword evidence="5" id="KW-0560">Oxidoreductase</keyword>
<comment type="cofactor">
    <cofactor evidence="1">
        <name>L-ascorbate</name>
        <dbReference type="ChEBI" id="CHEBI:38290"/>
    </cofactor>
</comment>
<keyword evidence="2" id="KW-0479">Metal-binding</keyword>
<protein>
    <submittedName>
        <fullName evidence="9">2OG-Fe(II) oxygenase</fullName>
    </submittedName>
</protein>
<dbReference type="GO" id="GO:0031418">
    <property type="term" value="F:L-ascorbic acid binding"/>
    <property type="evidence" value="ECO:0007669"/>
    <property type="project" value="UniProtKB-KW"/>
</dbReference>
<dbReference type="InterPro" id="IPR006620">
    <property type="entry name" value="Pro_4_hyd_alph"/>
</dbReference>
<evidence type="ECO:0000256" key="6">
    <source>
        <dbReference type="ARBA" id="ARBA00023004"/>
    </source>
</evidence>
<dbReference type="PANTHER" id="PTHR10869:SF238">
    <property type="entry name" value="PROLYL 4-HYDROXYLASE 6-RELATED"/>
    <property type="match status" value="1"/>
</dbReference>